<protein>
    <recommendedName>
        <fullName evidence="5">Phytocyanin domain-containing protein</fullName>
    </recommendedName>
</protein>
<dbReference type="AlphaFoldDB" id="A0ABD3L8F2"/>
<organism evidence="6 7">
    <name type="scientific">Eucalyptus globulus</name>
    <name type="common">Tasmanian blue gum</name>
    <dbReference type="NCBI Taxonomy" id="34317"/>
    <lineage>
        <taxon>Eukaryota</taxon>
        <taxon>Viridiplantae</taxon>
        <taxon>Streptophyta</taxon>
        <taxon>Embryophyta</taxon>
        <taxon>Tracheophyta</taxon>
        <taxon>Spermatophyta</taxon>
        <taxon>Magnoliopsida</taxon>
        <taxon>eudicotyledons</taxon>
        <taxon>Gunneridae</taxon>
        <taxon>Pentapetalae</taxon>
        <taxon>rosids</taxon>
        <taxon>malvids</taxon>
        <taxon>Myrtales</taxon>
        <taxon>Myrtaceae</taxon>
        <taxon>Myrtoideae</taxon>
        <taxon>Eucalypteae</taxon>
        <taxon>Eucalyptus</taxon>
    </lineage>
</organism>
<keyword evidence="3" id="KW-0812">Transmembrane</keyword>
<evidence type="ECO:0000259" key="5">
    <source>
        <dbReference type="PROSITE" id="PS51485"/>
    </source>
</evidence>
<dbReference type="EMBL" id="JBJKBG010000003">
    <property type="protein sequence ID" value="KAL3747732.1"/>
    <property type="molecule type" value="Genomic_DNA"/>
</dbReference>
<feature type="signal peptide" evidence="4">
    <location>
        <begin position="1"/>
        <end position="22"/>
    </location>
</feature>
<evidence type="ECO:0000256" key="1">
    <source>
        <dbReference type="ARBA" id="ARBA00023157"/>
    </source>
</evidence>
<dbReference type="InterPro" id="IPR008972">
    <property type="entry name" value="Cupredoxin"/>
</dbReference>
<dbReference type="Gene3D" id="2.60.40.420">
    <property type="entry name" value="Cupredoxins - blue copper proteins"/>
    <property type="match status" value="1"/>
</dbReference>
<evidence type="ECO:0000256" key="3">
    <source>
        <dbReference type="SAM" id="Phobius"/>
    </source>
</evidence>
<reference evidence="6 7" key="1">
    <citation type="submission" date="2024-11" db="EMBL/GenBank/DDBJ databases">
        <title>Chromosome-level genome assembly of Eucalyptus globulus Labill. provides insights into its genome evolution.</title>
        <authorList>
            <person name="Li X."/>
        </authorList>
    </citation>
    <scope>NUCLEOTIDE SEQUENCE [LARGE SCALE GENOMIC DNA]</scope>
    <source>
        <strain evidence="6">CL2024</strain>
        <tissue evidence="6">Fresh tender leaves</tissue>
    </source>
</reference>
<proteinExistence type="predicted"/>
<dbReference type="InterPro" id="IPR039391">
    <property type="entry name" value="Phytocyanin-like"/>
</dbReference>
<dbReference type="InterPro" id="IPR003245">
    <property type="entry name" value="Phytocyanin_dom"/>
</dbReference>
<evidence type="ECO:0000256" key="4">
    <source>
        <dbReference type="SAM" id="SignalP"/>
    </source>
</evidence>
<keyword evidence="1" id="KW-1015">Disulfide bond</keyword>
<dbReference type="PANTHER" id="PTHR33021">
    <property type="entry name" value="BLUE COPPER PROTEIN"/>
    <property type="match status" value="1"/>
</dbReference>
<feature type="chain" id="PRO_5044740838" description="Phytocyanin domain-containing protein" evidence="4">
    <location>
        <begin position="23"/>
        <end position="163"/>
    </location>
</feature>
<feature type="domain" description="Phytocyanin" evidence="5">
    <location>
        <begin position="24"/>
        <end position="129"/>
    </location>
</feature>
<dbReference type="Proteomes" id="UP001634007">
    <property type="component" value="Unassembled WGS sequence"/>
</dbReference>
<evidence type="ECO:0000313" key="7">
    <source>
        <dbReference type="Proteomes" id="UP001634007"/>
    </source>
</evidence>
<dbReference type="FunFam" id="2.60.40.420:FF:000034">
    <property type="entry name" value="Cupredoxin superfamily protein"/>
    <property type="match status" value="1"/>
</dbReference>
<keyword evidence="7" id="KW-1185">Reference proteome</keyword>
<name>A0ABD3L8F2_EUCGL</name>
<keyword evidence="3" id="KW-0472">Membrane</keyword>
<accession>A0ABD3L8F2</accession>
<evidence type="ECO:0000313" key="6">
    <source>
        <dbReference type="EMBL" id="KAL3747732.1"/>
    </source>
</evidence>
<dbReference type="PANTHER" id="PTHR33021:SF522">
    <property type="entry name" value="PHYTOCYANIN DOMAIN-CONTAINING PROTEIN"/>
    <property type="match status" value="1"/>
</dbReference>
<comment type="caution">
    <text evidence="6">The sequence shown here is derived from an EMBL/GenBank/DDBJ whole genome shotgun (WGS) entry which is preliminary data.</text>
</comment>
<gene>
    <name evidence="6" type="ORF">ACJRO7_016526</name>
</gene>
<dbReference type="SUPFAM" id="SSF49503">
    <property type="entry name" value="Cupredoxins"/>
    <property type="match status" value="1"/>
</dbReference>
<dbReference type="Pfam" id="PF02298">
    <property type="entry name" value="Cu_bind_like"/>
    <property type="match status" value="1"/>
</dbReference>
<evidence type="ECO:0000256" key="2">
    <source>
        <dbReference type="ARBA" id="ARBA00023180"/>
    </source>
</evidence>
<feature type="transmembrane region" description="Helical" evidence="3">
    <location>
        <begin position="144"/>
        <end position="162"/>
    </location>
</feature>
<keyword evidence="4" id="KW-0732">Signal</keyword>
<keyword evidence="2" id="KW-0325">Glycoprotein</keyword>
<sequence>MGRSSTAMALALVVLAFIECEAVTRYVVGDGRGWTAPPNITAGFYDEWAANKSFEGGDTLEFGYNGTHSLAAVSKEEYDSCAKVSSFADGTNGQGYAYQLPKKVGVYYFICTIDSHCEAGQKLAINVTSTTSAGFAMWSSPSPLTSGAISMVLYTFALFLLGH</sequence>
<dbReference type="PROSITE" id="PS51485">
    <property type="entry name" value="PHYTOCYANIN"/>
    <property type="match status" value="1"/>
</dbReference>
<keyword evidence="3" id="KW-1133">Transmembrane helix</keyword>